<proteinExistence type="predicted"/>
<name>A0A975DCR1_9GAMM</name>
<reference evidence="1" key="1">
    <citation type="submission" date="2021-03" db="EMBL/GenBank/DDBJ databases">
        <title>Description of Psychrosphaera ytuae sp. nov. isolated from deep sea sediment of South China Sea.</title>
        <authorList>
            <person name="Zhang J."/>
            <person name="Xu X.-D."/>
        </authorList>
    </citation>
    <scope>NUCLEOTIDE SEQUENCE</scope>
    <source>
        <strain evidence="1">MTZ26</strain>
    </source>
</reference>
<dbReference type="AlphaFoldDB" id="A0A975DCR1"/>
<dbReference type="Proteomes" id="UP000682739">
    <property type="component" value="Chromosome"/>
</dbReference>
<dbReference type="KEGG" id="psym:J1N51_10945"/>
<gene>
    <name evidence="1" type="ORF">J1N51_10945</name>
</gene>
<keyword evidence="2" id="KW-1185">Reference proteome</keyword>
<protein>
    <submittedName>
        <fullName evidence="1">Uncharacterized protein</fullName>
    </submittedName>
</protein>
<evidence type="ECO:0000313" key="1">
    <source>
        <dbReference type="EMBL" id="QTH63250.1"/>
    </source>
</evidence>
<dbReference type="RefSeq" id="WP_208831297.1">
    <property type="nucleotide sequence ID" value="NZ_CP072110.1"/>
</dbReference>
<evidence type="ECO:0000313" key="2">
    <source>
        <dbReference type="Proteomes" id="UP000682739"/>
    </source>
</evidence>
<sequence>MNSLPSSQPGRIALNDLSMPFGELQNNKLDAKNGKTKTTATPLRKTKLSLIDATCNAIISHAFNQVLPIGTVEVKSVQHLSSPLTVGESKTTAPNEHAISITNTVISPAKFINSISYGDLSPADQRLETFRIREAYRELNNAFKSEHSFSQFITRSLDNCARQCSYCYVHGISLGSISPESLTIDGQWARLIEAGVDISRTSSTPDTLHQEHNEIASVFIKWACYYNSFNKTNIDTQCLLQFFNDKYNQYLERYVFEFIGLDSEITNFATLPAERNFLLKLLHATVQKLSSPVYSNEQRVHLLVNELMSFMESNRSMNNTRQTRLMKTVSEFVRSPHTTNSQRIICTIKAGRRFIFSEALANQSIRDTVSAVIEHKGVNNLESLAEKYRELTSWLFNKLDSSVHTTIFINNHIRCYFVPVTESYVFESFDDGVRFSFLQLDELSNYIKSQNKLAFHLPGFHGYKGLMTLLELLKKVDSKK</sequence>
<accession>A0A975DCR1</accession>
<organism evidence="1 2">
    <name type="scientific">Psychrosphaera ytuae</name>
    <dbReference type="NCBI Taxonomy" id="2820710"/>
    <lineage>
        <taxon>Bacteria</taxon>
        <taxon>Pseudomonadati</taxon>
        <taxon>Pseudomonadota</taxon>
        <taxon>Gammaproteobacteria</taxon>
        <taxon>Alteromonadales</taxon>
        <taxon>Pseudoalteromonadaceae</taxon>
        <taxon>Psychrosphaera</taxon>
    </lineage>
</organism>
<dbReference type="EMBL" id="CP072110">
    <property type="protein sequence ID" value="QTH63250.1"/>
    <property type="molecule type" value="Genomic_DNA"/>
</dbReference>